<dbReference type="STRING" id="441209.GCA_001870665_03373"/>
<accession>A0A2K8KLF5</accession>
<dbReference type="Pfam" id="PF10881">
    <property type="entry name" value="DUF2726"/>
    <property type="match status" value="1"/>
</dbReference>
<keyword evidence="1" id="KW-0472">Membrane</keyword>
<feature type="transmembrane region" description="Helical" evidence="1">
    <location>
        <begin position="57"/>
        <end position="76"/>
    </location>
</feature>
<keyword evidence="1" id="KW-0812">Transmembrane</keyword>
<feature type="transmembrane region" description="Helical" evidence="1">
    <location>
        <begin position="29"/>
        <end position="51"/>
    </location>
</feature>
<gene>
    <name evidence="3" type="ORF">BG454_18240</name>
</gene>
<dbReference type="EMBL" id="CP024899">
    <property type="protein sequence ID" value="ATX68028.1"/>
    <property type="molecule type" value="Genomic_DNA"/>
</dbReference>
<dbReference type="Proteomes" id="UP000228948">
    <property type="component" value="Chromosome"/>
</dbReference>
<feature type="domain" description="DUF2726" evidence="2">
    <location>
        <begin position="109"/>
        <end position="230"/>
    </location>
</feature>
<keyword evidence="4" id="KW-1185">Reference proteome</keyword>
<proteinExistence type="predicted"/>
<sequence>MICASVYLLVFIRNLLDHLAEKILLLQPLNFGGITGALWTIFLSCFFTNLVGLIQPWLIAALVIPLVLVTVIDVLLRRKRRRRREPSRRNMRDPKLQLDSVAQVGFVKTQLMNKGENRVFELLERTVARTNFGGRVMAQVCLGEFVAPDPEADAARREEAFVSINSKRVDFLIIDENGEAVLAVEVQGSGHYIGKTAFMRDAVKKEALRRAGIPLVEVVPNMRPEEVEAQVIRYLDTTLQSLEPTSHQNSGRKPAAP</sequence>
<organism evidence="3 4">
    <name type="scientific">Roseinatronobacter bogoriensis subsp. barguzinensis</name>
    <dbReference type="NCBI Taxonomy" id="441209"/>
    <lineage>
        <taxon>Bacteria</taxon>
        <taxon>Pseudomonadati</taxon>
        <taxon>Pseudomonadota</taxon>
        <taxon>Alphaproteobacteria</taxon>
        <taxon>Rhodobacterales</taxon>
        <taxon>Paracoccaceae</taxon>
        <taxon>Roseinatronobacter</taxon>
    </lineage>
</organism>
<dbReference type="AlphaFoldDB" id="A0A2K8KLF5"/>
<dbReference type="KEGG" id="rbg:BG454_18240"/>
<evidence type="ECO:0000259" key="2">
    <source>
        <dbReference type="Pfam" id="PF10881"/>
    </source>
</evidence>
<evidence type="ECO:0000313" key="3">
    <source>
        <dbReference type="EMBL" id="ATX68028.1"/>
    </source>
</evidence>
<reference evidence="3 4" key="1">
    <citation type="submission" date="2017-11" db="EMBL/GenBank/DDBJ databases">
        <title>Revised Sequence and Annotation of the Rhodobaca barguzinensis strain alga05 Genome.</title>
        <authorList>
            <person name="Kopejtka K."/>
            <person name="Tomasch J.M."/>
            <person name="Bunk B."/>
            <person name="Koblizek M."/>
        </authorList>
    </citation>
    <scope>NUCLEOTIDE SEQUENCE [LARGE SCALE GENOMIC DNA]</scope>
    <source>
        <strain evidence="4">alga05</strain>
    </source>
</reference>
<name>A0A2K8KLF5_9RHOB</name>
<protein>
    <submittedName>
        <fullName evidence="3">DUF2726 domain-containing protein</fullName>
    </submittedName>
</protein>
<evidence type="ECO:0000256" key="1">
    <source>
        <dbReference type="SAM" id="Phobius"/>
    </source>
</evidence>
<evidence type="ECO:0000313" key="4">
    <source>
        <dbReference type="Proteomes" id="UP000228948"/>
    </source>
</evidence>
<dbReference type="InterPro" id="IPR024402">
    <property type="entry name" value="DUF2726"/>
</dbReference>
<keyword evidence="1" id="KW-1133">Transmembrane helix</keyword>